<keyword evidence="9" id="KW-1185">Reference proteome</keyword>
<evidence type="ECO:0000256" key="6">
    <source>
        <dbReference type="SAM" id="MobiDB-lite"/>
    </source>
</evidence>
<keyword evidence="2" id="KW-0963">Cytoplasm</keyword>
<dbReference type="PROSITE" id="PS50303">
    <property type="entry name" value="PUM_HD"/>
    <property type="match status" value="1"/>
</dbReference>
<feature type="region of interest" description="Disordered" evidence="6">
    <location>
        <begin position="873"/>
        <end position="914"/>
    </location>
</feature>
<feature type="repeat" description="Pumilio" evidence="5">
    <location>
        <begin position="1228"/>
        <end position="1263"/>
    </location>
</feature>
<dbReference type="Gene3D" id="1.25.10.10">
    <property type="entry name" value="Leucine-rich Repeat Variant"/>
    <property type="match status" value="1"/>
</dbReference>
<dbReference type="InterPro" id="IPR011989">
    <property type="entry name" value="ARM-like"/>
</dbReference>
<dbReference type="SMART" id="SM00025">
    <property type="entry name" value="Pumilio"/>
    <property type="match status" value="8"/>
</dbReference>
<reference evidence="8 9" key="1">
    <citation type="journal article" date="2021" name="Elife">
        <title>Chloroplast acquisition without the gene transfer in kleptoplastic sea slugs, Plakobranchus ocellatus.</title>
        <authorList>
            <person name="Maeda T."/>
            <person name="Takahashi S."/>
            <person name="Yoshida T."/>
            <person name="Shimamura S."/>
            <person name="Takaki Y."/>
            <person name="Nagai Y."/>
            <person name="Toyoda A."/>
            <person name="Suzuki Y."/>
            <person name="Arimoto A."/>
            <person name="Ishii H."/>
            <person name="Satoh N."/>
            <person name="Nishiyama T."/>
            <person name="Hasebe M."/>
            <person name="Maruyama T."/>
            <person name="Minagawa J."/>
            <person name="Obokata J."/>
            <person name="Shigenobu S."/>
        </authorList>
    </citation>
    <scope>NUCLEOTIDE SEQUENCE [LARGE SCALE GENOMIC DNA]</scope>
</reference>
<feature type="compositionally biased region" description="Basic and acidic residues" evidence="6">
    <location>
        <begin position="14"/>
        <end position="24"/>
    </location>
</feature>
<dbReference type="InterPro" id="IPR033133">
    <property type="entry name" value="PUM-HD"/>
</dbReference>
<feature type="compositionally biased region" description="Low complexity" evidence="6">
    <location>
        <begin position="873"/>
        <end position="895"/>
    </location>
</feature>
<dbReference type="GO" id="GO:0010608">
    <property type="term" value="P:post-transcriptional regulation of gene expression"/>
    <property type="evidence" value="ECO:0007669"/>
    <property type="project" value="TreeGrafter"/>
</dbReference>
<evidence type="ECO:0000256" key="3">
    <source>
        <dbReference type="ARBA" id="ARBA00022737"/>
    </source>
</evidence>
<protein>
    <submittedName>
        <fullName evidence="8">Pumilio homolog 1-like</fullName>
    </submittedName>
</protein>
<feature type="repeat" description="Pumilio" evidence="5">
    <location>
        <begin position="1372"/>
        <end position="1407"/>
    </location>
</feature>
<dbReference type="GO" id="GO:0003730">
    <property type="term" value="F:mRNA 3'-UTR binding"/>
    <property type="evidence" value="ECO:0007669"/>
    <property type="project" value="TreeGrafter"/>
</dbReference>
<dbReference type="FunFam" id="1.25.10.10:FF:000004">
    <property type="entry name" value="Pumilio homolog 1 isoform 2"/>
    <property type="match status" value="1"/>
</dbReference>
<keyword evidence="4" id="KW-0694">RNA-binding</keyword>
<dbReference type="SUPFAM" id="SSF48371">
    <property type="entry name" value="ARM repeat"/>
    <property type="match status" value="1"/>
</dbReference>
<proteinExistence type="predicted"/>
<dbReference type="EMBL" id="BLXT01003734">
    <property type="protein sequence ID" value="GFO03992.1"/>
    <property type="molecule type" value="Genomic_DNA"/>
</dbReference>
<evidence type="ECO:0000259" key="7">
    <source>
        <dbReference type="PROSITE" id="PS50303"/>
    </source>
</evidence>
<feature type="repeat" description="Pumilio" evidence="5">
    <location>
        <begin position="1336"/>
        <end position="1371"/>
    </location>
</feature>
<evidence type="ECO:0000256" key="4">
    <source>
        <dbReference type="ARBA" id="ARBA00022884"/>
    </source>
</evidence>
<feature type="compositionally biased region" description="Low complexity" evidence="6">
    <location>
        <begin position="903"/>
        <end position="914"/>
    </location>
</feature>
<feature type="region of interest" description="Disordered" evidence="6">
    <location>
        <begin position="1"/>
        <end position="29"/>
    </location>
</feature>
<accession>A0AAV4AAI9</accession>
<dbReference type="Pfam" id="PF00806">
    <property type="entry name" value="PUF"/>
    <property type="match status" value="8"/>
</dbReference>
<evidence type="ECO:0000256" key="1">
    <source>
        <dbReference type="ARBA" id="ARBA00004496"/>
    </source>
</evidence>
<dbReference type="GO" id="GO:0005737">
    <property type="term" value="C:cytoplasm"/>
    <property type="evidence" value="ECO:0007669"/>
    <property type="project" value="UniProtKB-SubCell"/>
</dbReference>
<dbReference type="Proteomes" id="UP000735302">
    <property type="component" value="Unassembled WGS sequence"/>
</dbReference>
<keyword evidence="3" id="KW-0677">Repeat</keyword>
<name>A0AAV4AAI9_9GAST</name>
<dbReference type="PANTHER" id="PTHR12537">
    <property type="entry name" value="RNA BINDING PROTEIN PUMILIO-RELATED"/>
    <property type="match status" value="1"/>
</dbReference>
<sequence length="1558" mass="171670">MPSKEALKPCVHALEQDRDLDTSKKKSQTSAINVPSFVECDKDVREHKSQTSCMSDQRCSSLKEEVDSGDGLLYSMDQVDHLSERSPGLSTPSDLANLMNTTIVSLEEESSEGCDFSAPKIFESGKNQITSPKAVEDISPSSLVPGVVHNTGADCSNDEKHAVAQSTEGTTASPENVEDCIGLNSDSTKLCIMCADTNTRKEGNKIPALNVKSTSSQTEDELNVSSDPNSECPIETEDSEPQTDLQISRGVCSDSHKKLQDILEDENCLNCEQIDKDVIIDNLHTAASIAKHMESPGHQEVLTAHDQQSSLSRQLESYVNVTQDTNVKQPQDGRPSIDCQDRNPPPSLALKNGAESHHHIDRDECGNACSSEELSGTKSVLTKESCREDQMEASSSASSGTSTFFSSSKDPFYHIGRFLDKVNREPEEHQQRLWEFLASVVQKGLQSCPGRAKNKSEGENDDTSTLLEAEKKTHELCEPSQDQISPRDKVKTVSACTGVGVSSDAESPSLVGPYYESAEQNSGSMALEHAVQSYCETRAGDNSRASEEVGKTGKQAIDKTCDVGTFPMRDKAKDGLPLEAAHKERPLPFVPLDSLAGEYPDKMKVVNNENLPCSKDFVRGNYKGSLQMVSSRDNEKLCSNFTLPYRDTSSLQDSACNQFMPRNLLTTSVTPDCYQAFAIQDDTQNVLPMNVASYNALLAKNHTSNCELLRKLVDSSCWERPTDSSNLFQNLNECMNGGYLMQNVRGFEWEKMPGIFPTSGSVAVGSSNINEPNTTKPLQQDACNRLKNAELLSDPGIVSCISRNFSTVWNDQMSSYDSSIVKCKVLSPGSQGDDPQSFHIKSLFQQPSNRPSMMQPYYQIPMMFPNIPNMMQGQGTPQQALQQQQQQQMLRGQAGSPAQPTDMMGSSSNQMQSQAMQNPNQGYQIMTPAYIDQNGQIVNPRLLGPQVRLVSPAPMLMNPGAQQQGNANQMPSNSPLRLLTSQGQQTPPVVSNTPSSGQNNPLGAYSPTSSLGYTQVTTSLFTPISTNLGLTAPQQNGFASNSLGGIGSNAPGTIGQRRESFEMKRQQQQQQMQTMGGYYAPLPGMASSPAGSLTSMMGGPPSMTPPPSLTGSNTNLALGLNVARPYSAAPGAEAKFRNPGLVSPANGLFGNTFFHNRTMASRSASLSKEVTGRSRLLEDFRNNRIPNLSLKDLVNHVVEFSQDQHGSRFIQQKLERATPQEKSLVFAEILLSAYSLMTDVFGNYVIQKFFEFGSPDQKQTLAQRIRGQVLPLALQMYGCRVIQKALESIPPDMQVEIVKELDGHVLKCVKDQNGNHVVQKCIECVDPKYLQFIIDAFKGQVFTLSTHPYGCRVIQRILEHCKPEQTDPVLAELHENTERLVQDQYGNYVIQHVLEHGHMEDKSKIVNTIRGKVLMLSQHKFASNVVEKCVSHSSRQERAMLIEEVCNMSDSYGHHSALYAMMKDQFANYVVQKMIDVAEPPQRKVLMHKIRPHIGTLRKYTYGKHILAKLEKFFMKNSPDMAIFLCLAHPLLSPSPLAHHFRRIVIKQWHVDWGGCLA</sequence>
<dbReference type="CDD" id="cd07920">
    <property type="entry name" value="Pumilio"/>
    <property type="match status" value="1"/>
</dbReference>
<organism evidence="8 9">
    <name type="scientific">Plakobranchus ocellatus</name>
    <dbReference type="NCBI Taxonomy" id="259542"/>
    <lineage>
        <taxon>Eukaryota</taxon>
        <taxon>Metazoa</taxon>
        <taxon>Spiralia</taxon>
        <taxon>Lophotrochozoa</taxon>
        <taxon>Mollusca</taxon>
        <taxon>Gastropoda</taxon>
        <taxon>Heterobranchia</taxon>
        <taxon>Euthyneura</taxon>
        <taxon>Panpulmonata</taxon>
        <taxon>Sacoglossa</taxon>
        <taxon>Placobranchoidea</taxon>
        <taxon>Plakobranchidae</taxon>
        <taxon>Plakobranchus</taxon>
    </lineage>
</organism>
<evidence type="ECO:0000313" key="8">
    <source>
        <dbReference type="EMBL" id="GFO03992.1"/>
    </source>
</evidence>
<feature type="compositionally biased region" description="Low complexity" evidence="6">
    <location>
        <begin position="393"/>
        <end position="405"/>
    </location>
</feature>
<feature type="repeat" description="Pumilio" evidence="5">
    <location>
        <begin position="1451"/>
        <end position="1488"/>
    </location>
</feature>
<feature type="region of interest" description="Disordered" evidence="6">
    <location>
        <begin position="955"/>
        <end position="1007"/>
    </location>
</feature>
<feature type="compositionally biased region" description="Polar residues" evidence="6">
    <location>
        <begin position="211"/>
        <end position="229"/>
    </location>
</feature>
<feature type="region of interest" description="Disordered" evidence="6">
    <location>
        <begin position="205"/>
        <end position="245"/>
    </location>
</feature>
<comment type="subcellular location">
    <subcellularLocation>
        <location evidence="1">Cytoplasm</location>
    </subcellularLocation>
</comment>
<comment type="caution">
    <text evidence="8">The sequence shown here is derived from an EMBL/GenBank/DDBJ whole genome shotgun (WGS) entry which is preliminary data.</text>
</comment>
<evidence type="ECO:0000256" key="2">
    <source>
        <dbReference type="ARBA" id="ARBA00022490"/>
    </source>
</evidence>
<feature type="repeat" description="Pumilio" evidence="5">
    <location>
        <begin position="1408"/>
        <end position="1443"/>
    </location>
</feature>
<dbReference type="InterPro" id="IPR033712">
    <property type="entry name" value="Pumilio_RNA-bd"/>
</dbReference>
<feature type="region of interest" description="Disordered" evidence="6">
    <location>
        <begin position="325"/>
        <end position="361"/>
    </location>
</feature>
<dbReference type="PROSITE" id="PS50302">
    <property type="entry name" value="PUM"/>
    <property type="match status" value="8"/>
</dbReference>
<feature type="repeat" description="Pumilio" evidence="5">
    <location>
        <begin position="1192"/>
        <end position="1227"/>
    </location>
</feature>
<feature type="compositionally biased region" description="Low complexity" evidence="6">
    <location>
        <begin position="957"/>
        <end position="971"/>
    </location>
</feature>
<feature type="repeat" description="Pumilio" evidence="5">
    <location>
        <begin position="1300"/>
        <end position="1335"/>
    </location>
</feature>
<dbReference type="PANTHER" id="PTHR12537:SF12">
    <property type="entry name" value="MATERNAL PROTEIN PUMILIO"/>
    <property type="match status" value="1"/>
</dbReference>
<dbReference type="InterPro" id="IPR001313">
    <property type="entry name" value="Pumilio_RNA-bd_rpt"/>
</dbReference>
<evidence type="ECO:0000313" key="9">
    <source>
        <dbReference type="Proteomes" id="UP000735302"/>
    </source>
</evidence>
<feature type="region of interest" description="Disordered" evidence="6">
    <location>
        <begin position="379"/>
        <end position="405"/>
    </location>
</feature>
<feature type="compositionally biased region" description="Polar residues" evidence="6">
    <location>
        <begin position="972"/>
        <end position="1007"/>
    </location>
</feature>
<gene>
    <name evidence="8" type="ORF">PoB_003049700</name>
</gene>
<feature type="repeat" description="Pumilio" evidence="5">
    <location>
        <begin position="1264"/>
        <end position="1299"/>
    </location>
</feature>
<feature type="domain" description="PUM-HD" evidence="7">
    <location>
        <begin position="1172"/>
        <end position="1514"/>
    </location>
</feature>
<evidence type="ECO:0000256" key="5">
    <source>
        <dbReference type="PROSITE-ProRule" id="PRU00317"/>
    </source>
</evidence>
<dbReference type="InterPro" id="IPR016024">
    <property type="entry name" value="ARM-type_fold"/>
</dbReference>